<dbReference type="AlphaFoldDB" id="A0A2M7APR0"/>
<evidence type="ECO:0000313" key="2">
    <source>
        <dbReference type="EMBL" id="PIU69355.1"/>
    </source>
</evidence>
<organism evidence="2 3">
    <name type="scientific">candidate division WWE3 bacterium CG06_land_8_20_14_3_00_42_16</name>
    <dbReference type="NCBI Taxonomy" id="1975083"/>
    <lineage>
        <taxon>Bacteria</taxon>
        <taxon>Katanobacteria</taxon>
    </lineage>
</organism>
<evidence type="ECO:0000313" key="3">
    <source>
        <dbReference type="Proteomes" id="UP000229916"/>
    </source>
</evidence>
<feature type="transmembrane region" description="Helical" evidence="1">
    <location>
        <begin position="34"/>
        <end position="51"/>
    </location>
</feature>
<protein>
    <submittedName>
        <fullName evidence="2">Uncharacterized protein</fullName>
    </submittedName>
</protein>
<proteinExistence type="predicted"/>
<dbReference type="EMBL" id="PEWD01000004">
    <property type="protein sequence ID" value="PIU69355.1"/>
    <property type="molecule type" value="Genomic_DNA"/>
</dbReference>
<keyword evidence="1" id="KW-0472">Membrane</keyword>
<comment type="caution">
    <text evidence="2">The sequence shown here is derived from an EMBL/GenBank/DDBJ whole genome shotgun (WGS) entry which is preliminary data.</text>
</comment>
<keyword evidence="1" id="KW-1133">Transmembrane helix</keyword>
<keyword evidence="1" id="KW-0812">Transmembrane</keyword>
<accession>A0A2M7APR0</accession>
<sequence>MQFFKTEGLFNRLFKNTHKVGELKDKVFKKTKPFVAPTLLVIVAGGIFFFLSKRLTRQLDKIKRHVDHNSLRKNQP</sequence>
<reference evidence="3" key="1">
    <citation type="submission" date="2017-09" db="EMBL/GenBank/DDBJ databases">
        <title>Depth-based differentiation of microbial function through sediment-hosted aquifers and enrichment of novel symbionts in the deep terrestrial subsurface.</title>
        <authorList>
            <person name="Probst A.J."/>
            <person name="Ladd B."/>
            <person name="Jarett J.K."/>
            <person name="Geller-Mcgrath D.E."/>
            <person name="Sieber C.M.K."/>
            <person name="Emerson J.B."/>
            <person name="Anantharaman K."/>
            <person name="Thomas B.C."/>
            <person name="Malmstrom R."/>
            <person name="Stieglmeier M."/>
            <person name="Klingl A."/>
            <person name="Woyke T."/>
            <person name="Ryan C.M."/>
            <person name="Banfield J.F."/>
        </authorList>
    </citation>
    <scope>NUCLEOTIDE SEQUENCE [LARGE SCALE GENOMIC DNA]</scope>
</reference>
<dbReference type="Proteomes" id="UP000229916">
    <property type="component" value="Unassembled WGS sequence"/>
</dbReference>
<name>A0A2M7APR0_UNCKA</name>
<gene>
    <name evidence="2" type="ORF">COS81_00270</name>
</gene>
<evidence type="ECO:0000256" key="1">
    <source>
        <dbReference type="SAM" id="Phobius"/>
    </source>
</evidence>